<proteinExistence type="predicted"/>
<dbReference type="Proteomes" id="UP001500866">
    <property type="component" value="Unassembled WGS sequence"/>
</dbReference>
<evidence type="ECO:0000313" key="2">
    <source>
        <dbReference type="Proteomes" id="UP001500866"/>
    </source>
</evidence>
<keyword evidence="2" id="KW-1185">Reference proteome</keyword>
<gene>
    <name evidence="1" type="ORF">GCM10009001_05910</name>
</gene>
<evidence type="ECO:0000313" key="1">
    <source>
        <dbReference type="EMBL" id="GAA0592538.1"/>
    </source>
</evidence>
<organism evidence="1 2">
    <name type="scientific">Virgibacillus siamensis</name>
    <dbReference type="NCBI Taxonomy" id="480071"/>
    <lineage>
        <taxon>Bacteria</taxon>
        <taxon>Bacillati</taxon>
        <taxon>Bacillota</taxon>
        <taxon>Bacilli</taxon>
        <taxon>Bacillales</taxon>
        <taxon>Bacillaceae</taxon>
        <taxon>Virgibacillus</taxon>
    </lineage>
</organism>
<sequence>MYMEHKPIELSPYDDPDIYPGPRPSSSFIYFKGRAHKIIEEKGVPVEDLVIQYSESQLLEGSFAGGSITEKTVRSLLNEHNFLPISKRVPLVAYGSNVCLAQLKYKFSLNKEISDFVICLRGSIQDTDIVYGSFLAPYGSLPAIIAPVEGTQTEIWLTFVDPEQLEHMNSTEGRYELRVHDGQKLSLKTEERFEKVYAYYFPHALSIDHKWFRFKDISGISPIQSIWQAEMLNKLIELVGFKGTREKFIHQLRWDQSFLIEIENLLLSFDDAFVHPDWLVPQKLQTVDNLRKLF</sequence>
<protein>
    <submittedName>
        <fullName evidence="1">Uncharacterized protein</fullName>
    </submittedName>
</protein>
<accession>A0ABN1FK76</accession>
<dbReference type="EMBL" id="BAAADS010000001">
    <property type="protein sequence ID" value="GAA0592538.1"/>
    <property type="molecule type" value="Genomic_DNA"/>
</dbReference>
<reference evidence="1 2" key="1">
    <citation type="journal article" date="2019" name="Int. J. Syst. Evol. Microbiol.">
        <title>The Global Catalogue of Microorganisms (GCM) 10K type strain sequencing project: providing services to taxonomists for standard genome sequencing and annotation.</title>
        <authorList>
            <consortium name="The Broad Institute Genomics Platform"/>
            <consortium name="The Broad Institute Genome Sequencing Center for Infectious Disease"/>
            <person name="Wu L."/>
            <person name="Ma J."/>
        </authorList>
    </citation>
    <scope>NUCLEOTIDE SEQUENCE [LARGE SCALE GENOMIC DNA]</scope>
    <source>
        <strain evidence="1 2">JCM 15395</strain>
    </source>
</reference>
<name>A0ABN1FK76_9BACI</name>
<dbReference type="RefSeq" id="WP_343810139.1">
    <property type="nucleotide sequence ID" value="NZ_BAAADS010000001.1"/>
</dbReference>
<comment type="caution">
    <text evidence="1">The sequence shown here is derived from an EMBL/GenBank/DDBJ whole genome shotgun (WGS) entry which is preliminary data.</text>
</comment>